<evidence type="ECO:0000313" key="2">
    <source>
        <dbReference type="EMBL" id="AWI55550.1"/>
    </source>
</evidence>
<accession>A0A2U8FX10</accession>
<reference evidence="2 3" key="1">
    <citation type="submission" date="2018-05" db="EMBL/GenBank/DDBJ databases">
        <title>complete genome sequence of Aquabacterium olei NBRC 110486.</title>
        <authorList>
            <person name="Tang B."/>
            <person name="Chang J."/>
            <person name="Zhang L."/>
            <person name="Yang H."/>
        </authorList>
    </citation>
    <scope>NUCLEOTIDE SEQUENCE [LARGE SCALE GENOMIC DNA]</scope>
    <source>
        <strain evidence="2 3">NBRC 110486</strain>
        <plasmid evidence="3">Plasmid ptb101</plasmid>
    </source>
</reference>
<keyword evidence="2" id="KW-0614">Plasmid</keyword>
<protein>
    <submittedName>
        <fullName evidence="2">Uncharacterized protein</fullName>
    </submittedName>
</protein>
<dbReference type="KEGG" id="aon:DEH84_18380"/>
<keyword evidence="3" id="KW-1185">Reference proteome</keyword>
<name>A0A2U8FX10_9BURK</name>
<sequence length="60" mass="6835">MFEQWFARPIADIVHRPLEALLVDEAWTRKLKAALNGGPRRPSWLMQRASPGEDLPVKPA</sequence>
<evidence type="ECO:0000256" key="1">
    <source>
        <dbReference type="SAM" id="MobiDB-lite"/>
    </source>
</evidence>
<evidence type="ECO:0000313" key="3">
    <source>
        <dbReference type="Proteomes" id="UP000244892"/>
    </source>
</evidence>
<organism evidence="2 3">
    <name type="scientific">Aquabacterium olei</name>
    <dbReference type="NCBI Taxonomy" id="1296669"/>
    <lineage>
        <taxon>Bacteria</taxon>
        <taxon>Pseudomonadati</taxon>
        <taxon>Pseudomonadota</taxon>
        <taxon>Betaproteobacteria</taxon>
        <taxon>Burkholderiales</taxon>
        <taxon>Aquabacterium</taxon>
    </lineage>
</organism>
<geneLocation type="plasmid" evidence="3">
    <name>ptb101</name>
</geneLocation>
<dbReference type="RefSeq" id="WP_109038660.1">
    <property type="nucleotide sequence ID" value="NZ_CP029211.1"/>
</dbReference>
<dbReference type="AlphaFoldDB" id="A0A2U8FX10"/>
<proteinExistence type="predicted"/>
<gene>
    <name evidence="2" type="ORF">DEH84_18380</name>
</gene>
<dbReference type="EMBL" id="CP029211">
    <property type="protein sequence ID" value="AWI55550.1"/>
    <property type="molecule type" value="Genomic_DNA"/>
</dbReference>
<feature type="region of interest" description="Disordered" evidence="1">
    <location>
        <begin position="37"/>
        <end position="60"/>
    </location>
</feature>
<dbReference type="Proteomes" id="UP000244892">
    <property type="component" value="Plasmid pTB101"/>
</dbReference>